<evidence type="ECO:0000313" key="1">
    <source>
        <dbReference type="Ensembl" id="ENSHHUP00000028266.1"/>
    </source>
</evidence>
<keyword evidence="2" id="KW-1185">Reference proteome</keyword>
<dbReference type="GeneTree" id="ENSGT00590000083165"/>
<dbReference type="GO" id="GO:0030991">
    <property type="term" value="C:intraciliary transport particle A"/>
    <property type="evidence" value="ECO:0007669"/>
    <property type="project" value="TreeGrafter"/>
</dbReference>
<protein>
    <submittedName>
        <fullName evidence="1">Uncharacterized protein</fullName>
    </submittedName>
</protein>
<dbReference type="InterPro" id="IPR040379">
    <property type="entry name" value="WDR19/dyf-2"/>
</dbReference>
<dbReference type="GO" id="GO:0005929">
    <property type="term" value="C:cilium"/>
    <property type="evidence" value="ECO:0007669"/>
    <property type="project" value="TreeGrafter"/>
</dbReference>
<name>A0A4W5LPY7_9TELE</name>
<organism evidence="1 2">
    <name type="scientific">Hucho hucho</name>
    <name type="common">huchen</name>
    <dbReference type="NCBI Taxonomy" id="62062"/>
    <lineage>
        <taxon>Eukaryota</taxon>
        <taxon>Metazoa</taxon>
        <taxon>Chordata</taxon>
        <taxon>Craniata</taxon>
        <taxon>Vertebrata</taxon>
        <taxon>Euteleostomi</taxon>
        <taxon>Actinopterygii</taxon>
        <taxon>Neopterygii</taxon>
        <taxon>Teleostei</taxon>
        <taxon>Protacanthopterygii</taxon>
        <taxon>Salmoniformes</taxon>
        <taxon>Salmonidae</taxon>
        <taxon>Salmoninae</taxon>
        <taxon>Hucho</taxon>
    </lineage>
</organism>
<reference evidence="1" key="2">
    <citation type="submission" date="2025-08" db="UniProtKB">
        <authorList>
            <consortium name="Ensembl"/>
        </authorList>
    </citation>
    <scope>IDENTIFICATION</scope>
</reference>
<dbReference type="GO" id="GO:0060271">
    <property type="term" value="P:cilium assembly"/>
    <property type="evidence" value="ECO:0007669"/>
    <property type="project" value="TreeGrafter"/>
</dbReference>
<accession>A0A4W5LPY7</accession>
<dbReference type="GO" id="GO:0035721">
    <property type="term" value="P:intraciliary retrograde transport"/>
    <property type="evidence" value="ECO:0007669"/>
    <property type="project" value="InterPro"/>
</dbReference>
<proteinExistence type="predicted"/>
<sequence length="128" mass="14427">MCVCVCIRACVWFQEHDEACQGGVARMSIRMGDIRRGAAQAISHPSRGLKKDCGVILENMKKDWGVILENMKQFSEAAQLYEKGQYYDKAASVYIRCKNWSKVGELLPQVSSPKIHLQYAKAKEVDGK</sequence>
<dbReference type="AlphaFoldDB" id="A0A4W5LPY7"/>
<dbReference type="PANTHER" id="PTHR14920">
    <property type="entry name" value="OSMOTIC AVOIDANCE ABNORMAL PROTEIN 1/WD REPEAT MEMBRANE PROTEIN"/>
    <property type="match status" value="1"/>
</dbReference>
<evidence type="ECO:0000313" key="2">
    <source>
        <dbReference type="Proteomes" id="UP000314982"/>
    </source>
</evidence>
<reference evidence="2" key="1">
    <citation type="submission" date="2018-06" db="EMBL/GenBank/DDBJ databases">
        <title>Genome assembly of Danube salmon.</title>
        <authorList>
            <person name="Macqueen D.J."/>
            <person name="Gundappa M.K."/>
        </authorList>
    </citation>
    <scope>NUCLEOTIDE SEQUENCE [LARGE SCALE GENOMIC DNA]</scope>
</reference>
<dbReference type="PANTHER" id="PTHR14920:SF0">
    <property type="entry name" value="WD REPEAT DOMAIN 19"/>
    <property type="match status" value="1"/>
</dbReference>
<reference evidence="1" key="3">
    <citation type="submission" date="2025-09" db="UniProtKB">
        <authorList>
            <consortium name="Ensembl"/>
        </authorList>
    </citation>
    <scope>IDENTIFICATION</scope>
</reference>
<dbReference type="Ensembl" id="ENSHHUT00000029401.1">
    <property type="protein sequence ID" value="ENSHHUP00000028266.1"/>
    <property type="gene ID" value="ENSHHUG00000017973.1"/>
</dbReference>
<dbReference type="Proteomes" id="UP000314982">
    <property type="component" value="Unassembled WGS sequence"/>
</dbReference>